<dbReference type="InterPro" id="IPR003593">
    <property type="entry name" value="AAA+_ATPase"/>
</dbReference>
<dbReference type="PANTHER" id="PTHR43790">
    <property type="entry name" value="CARBOHYDRATE TRANSPORT ATP-BINDING PROTEIN MG119-RELATED"/>
    <property type="match status" value="1"/>
</dbReference>
<dbReference type="CDD" id="cd03215">
    <property type="entry name" value="ABC_Carb_Monos_II"/>
    <property type="match status" value="1"/>
</dbReference>
<keyword evidence="10" id="KW-1185">Reference proteome</keyword>
<dbReference type="PROSITE" id="PS00211">
    <property type="entry name" value="ABC_TRANSPORTER_1"/>
    <property type="match status" value="1"/>
</dbReference>
<evidence type="ECO:0000313" key="9">
    <source>
        <dbReference type="EMBL" id="MFM0518995.1"/>
    </source>
</evidence>
<comment type="caution">
    <text evidence="9">The sequence shown here is derived from an EMBL/GenBank/DDBJ whole genome shotgun (WGS) entry which is preliminary data.</text>
</comment>
<proteinExistence type="predicted"/>
<sequence length="506" mass="54912">MTSPVLELRGIDKRFAGVHALQDVNLVLHPGEVHALMGQNGAGKSTLIKVLTGVVSLDAGEILLDGRAIRPESPLDAQKLGISTVYQEVNLCPNLSVAENIFAGYFPRRGALAGYRIDWDATNRQARELLARIGLDIDVTRVLTSYSVAVQQMVAIARALKLSSKVLILDEPTSSLDDDEVRRLFDVLRRLREQGLAILFVTHFLNQVYAISDRITVLRNSRRVGEWRASELGTQALIAAMLGRELAAAQARQAPPEESDAGVADNAVLDAIRLGQKGQLQPLDLRVRAGEVVGVAGLLGSGRTELAKLLFGLEKPDEGELRIDGKPVSFATPAQAIRHGIAFCPEERKADGIVAELSLRENIALALQARMGARRCLTRAEQNALAERFVRALGIKAATLDMPIGLLSGGNQQKALIARWLATEPRLLILDEPTRGIDVAAKQEIMDEIMRLASTGMAVLFISSEISEIVRIANRIVVLRDRRKVGELPAGTSEDTVCEMIGAEHG</sequence>
<reference evidence="9 10" key="1">
    <citation type="journal article" date="2024" name="Chem. Sci.">
        <title>Discovery of megapolipeptins by genome mining of a Burkholderiales bacteria collection.</title>
        <authorList>
            <person name="Paulo B.S."/>
            <person name="Recchia M.J.J."/>
            <person name="Lee S."/>
            <person name="Fergusson C.H."/>
            <person name="Romanowski S.B."/>
            <person name="Hernandez A."/>
            <person name="Krull N."/>
            <person name="Liu D.Y."/>
            <person name="Cavanagh H."/>
            <person name="Bos A."/>
            <person name="Gray C.A."/>
            <person name="Murphy B.T."/>
            <person name="Linington R.G."/>
            <person name="Eustaquio A.S."/>
        </authorList>
    </citation>
    <scope>NUCLEOTIDE SEQUENCE [LARGE SCALE GENOMIC DNA]</scope>
    <source>
        <strain evidence="9 10">RL17-374-BIF-D</strain>
    </source>
</reference>
<keyword evidence="1" id="KW-0813">Transport</keyword>
<evidence type="ECO:0000259" key="8">
    <source>
        <dbReference type="PROSITE" id="PS50893"/>
    </source>
</evidence>
<evidence type="ECO:0000256" key="1">
    <source>
        <dbReference type="ARBA" id="ARBA00022448"/>
    </source>
</evidence>
<dbReference type="Pfam" id="PF00005">
    <property type="entry name" value="ABC_tran"/>
    <property type="match status" value="2"/>
</dbReference>
<evidence type="ECO:0000256" key="2">
    <source>
        <dbReference type="ARBA" id="ARBA00022475"/>
    </source>
</evidence>
<organism evidence="9 10">
    <name type="scientific">Caballeronia jiangsuensis</name>
    <dbReference type="NCBI Taxonomy" id="1458357"/>
    <lineage>
        <taxon>Bacteria</taxon>
        <taxon>Pseudomonadati</taxon>
        <taxon>Pseudomonadota</taxon>
        <taxon>Betaproteobacteria</taxon>
        <taxon>Burkholderiales</taxon>
        <taxon>Burkholderiaceae</taxon>
        <taxon>Caballeronia</taxon>
    </lineage>
</organism>
<dbReference type="Gene3D" id="3.40.50.300">
    <property type="entry name" value="P-loop containing nucleotide triphosphate hydrolases"/>
    <property type="match status" value="2"/>
</dbReference>
<keyword evidence="4" id="KW-0762">Sugar transport</keyword>
<dbReference type="EMBL" id="JAQQDB010000014">
    <property type="protein sequence ID" value="MFM0518995.1"/>
    <property type="molecule type" value="Genomic_DNA"/>
</dbReference>
<accession>A0ABW9CN70</accession>
<keyword evidence="5" id="KW-0677">Repeat</keyword>
<evidence type="ECO:0000256" key="7">
    <source>
        <dbReference type="ARBA" id="ARBA00022840"/>
    </source>
</evidence>
<dbReference type="CDD" id="cd03216">
    <property type="entry name" value="ABC_Carb_Monos_I"/>
    <property type="match status" value="1"/>
</dbReference>
<evidence type="ECO:0000256" key="6">
    <source>
        <dbReference type="ARBA" id="ARBA00022741"/>
    </source>
</evidence>
<dbReference type="PROSITE" id="PS50893">
    <property type="entry name" value="ABC_TRANSPORTER_2"/>
    <property type="match status" value="2"/>
</dbReference>
<keyword evidence="6" id="KW-0547">Nucleotide-binding</keyword>
<gene>
    <name evidence="9" type="ORF">PQR08_16350</name>
</gene>
<dbReference type="PANTHER" id="PTHR43790:SF9">
    <property type="entry name" value="GALACTOFURANOSE TRANSPORTER ATP-BINDING PROTEIN YTFR"/>
    <property type="match status" value="1"/>
</dbReference>
<evidence type="ECO:0000313" key="10">
    <source>
        <dbReference type="Proteomes" id="UP001629462"/>
    </source>
</evidence>
<dbReference type="SUPFAM" id="SSF52540">
    <property type="entry name" value="P-loop containing nucleoside triphosphate hydrolases"/>
    <property type="match status" value="2"/>
</dbReference>
<dbReference type="InterPro" id="IPR003439">
    <property type="entry name" value="ABC_transporter-like_ATP-bd"/>
</dbReference>
<dbReference type="SMART" id="SM00382">
    <property type="entry name" value="AAA"/>
    <property type="match status" value="2"/>
</dbReference>
<dbReference type="RefSeq" id="WP_250486591.1">
    <property type="nucleotide sequence ID" value="NZ_JAQQDB010000014.1"/>
</dbReference>
<evidence type="ECO:0000256" key="5">
    <source>
        <dbReference type="ARBA" id="ARBA00022737"/>
    </source>
</evidence>
<evidence type="ECO:0000256" key="3">
    <source>
        <dbReference type="ARBA" id="ARBA00022519"/>
    </source>
</evidence>
<feature type="domain" description="ABC transporter" evidence="8">
    <location>
        <begin position="263"/>
        <end position="506"/>
    </location>
</feature>
<dbReference type="Proteomes" id="UP001629462">
    <property type="component" value="Unassembled WGS sequence"/>
</dbReference>
<name>A0ABW9CN70_9BURK</name>
<keyword evidence="3" id="KW-0997">Cell inner membrane</keyword>
<dbReference type="InterPro" id="IPR017871">
    <property type="entry name" value="ABC_transporter-like_CS"/>
</dbReference>
<dbReference type="GO" id="GO:0005524">
    <property type="term" value="F:ATP binding"/>
    <property type="evidence" value="ECO:0007669"/>
    <property type="project" value="UniProtKB-KW"/>
</dbReference>
<evidence type="ECO:0000256" key="4">
    <source>
        <dbReference type="ARBA" id="ARBA00022597"/>
    </source>
</evidence>
<keyword evidence="2" id="KW-1003">Cell membrane</keyword>
<dbReference type="InterPro" id="IPR050107">
    <property type="entry name" value="ABC_carbohydrate_import_ATPase"/>
</dbReference>
<protein>
    <submittedName>
        <fullName evidence="9">Sugar ABC transporter ATP-binding protein</fullName>
    </submittedName>
</protein>
<feature type="domain" description="ABC transporter" evidence="8">
    <location>
        <begin position="6"/>
        <end position="245"/>
    </location>
</feature>
<keyword evidence="3" id="KW-0472">Membrane</keyword>
<dbReference type="InterPro" id="IPR027417">
    <property type="entry name" value="P-loop_NTPase"/>
</dbReference>
<keyword evidence="7 9" id="KW-0067">ATP-binding</keyword>